<name>A0ABS3VPC8_MICEH</name>
<dbReference type="Proteomes" id="UP000823521">
    <property type="component" value="Unassembled WGS sequence"/>
</dbReference>
<comment type="caution">
    <text evidence="1">The sequence shown here is derived from an EMBL/GenBank/DDBJ whole genome shotgun (WGS) entry which is preliminary data.</text>
</comment>
<evidence type="ECO:0000313" key="2">
    <source>
        <dbReference type="Proteomes" id="UP000823521"/>
    </source>
</evidence>
<proteinExistence type="predicted"/>
<gene>
    <name evidence="1" type="ORF">GSF22_10265</name>
</gene>
<evidence type="ECO:0000313" key="1">
    <source>
        <dbReference type="EMBL" id="MBO4206387.1"/>
    </source>
</evidence>
<keyword evidence="2" id="KW-1185">Reference proteome</keyword>
<reference evidence="1 2" key="1">
    <citation type="submission" date="2019-12" db="EMBL/GenBank/DDBJ databases">
        <title>Whole genome sequencing of endophytic Actinobacterium Micromonospora sp. MPMI6T.</title>
        <authorList>
            <person name="Evv R."/>
            <person name="Podile A.R."/>
        </authorList>
    </citation>
    <scope>NUCLEOTIDE SEQUENCE [LARGE SCALE GENOMIC DNA]</scope>
    <source>
        <strain evidence="1 2">MPMI6</strain>
    </source>
</reference>
<dbReference type="EMBL" id="WVUH01000065">
    <property type="protein sequence ID" value="MBO4206387.1"/>
    <property type="molecule type" value="Genomic_DNA"/>
</dbReference>
<sequence length="167" mass="18055">MEEPATVAALLRPLLGRRLLAVTEARSCPDGGPLAGIEGLVHFWLHFEGSPPVMAHGCGERLDLEFEAPYPSYDMQEYGSTVVGPVDPADLLGSVIGQHLVDVGLLQGYVEWPAVGGVLLRFEGSDLVIASLADEWFLTREPIPERVQPYLRFKGWLSGADTAVGSQ</sequence>
<organism evidence="1 2">
    <name type="scientific">Micromonospora echinofusca</name>
    <dbReference type="NCBI Taxonomy" id="47858"/>
    <lineage>
        <taxon>Bacteria</taxon>
        <taxon>Bacillati</taxon>
        <taxon>Actinomycetota</taxon>
        <taxon>Actinomycetes</taxon>
        <taxon>Micromonosporales</taxon>
        <taxon>Micromonosporaceae</taxon>
        <taxon>Micromonospora</taxon>
    </lineage>
</organism>
<protein>
    <submittedName>
        <fullName evidence="1">Uncharacterized protein</fullName>
    </submittedName>
</protein>
<dbReference type="RefSeq" id="WP_208813281.1">
    <property type="nucleotide sequence ID" value="NZ_WVUH01000065.1"/>
</dbReference>
<accession>A0ABS3VPC8</accession>